<feature type="compositionally biased region" description="Polar residues" evidence="1">
    <location>
        <begin position="153"/>
        <end position="165"/>
    </location>
</feature>
<proteinExistence type="predicted"/>
<feature type="compositionally biased region" description="Basic and acidic residues" evidence="1">
    <location>
        <begin position="322"/>
        <end position="332"/>
    </location>
</feature>
<dbReference type="EMBL" id="DQIR01048435">
    <property type="protein sequence ID" value="HDA03911.1"/>
    <property type="molecule type" value="Transcribed_RNA"/>
</dbReference>
<reference evidence="2" key="1">
    <citation type="journal article" date="2019" name="PeerJ">
        <title>Genes of the pig, Sus scrofa, reconstructed with EvidentialGene.</title>
        <authorList>
            <person name="Gilbert D.G."/>
        </authorList>
    </citation>
    <scope>NUCLEOTIDE SEQUENCE</scope>
</reference>
<organism evidence="2">
    <name type="scientific">Sus scrofa</name>
    <name type="common">Pig</name>
    <dbReference type="NCBI Taxonomy" id="9823"/>
    <lineage>
        <taxon>Eukaryota</taxon>
        <taxon>Metazoa</taxon>
        <taxon>Chordata</taxon>
        <taxon>Craniata</taxon>
        <taxon>Vertebrata</taxon>
        <taxon>Euteleostomi</taxon>
        <taxon>Mammalia</taxon>
        <taxon>Eutheria</taxon>
        <taxon>Laurasiatheria</taxon>
        <taxon>Artiodactyla</taxon>
        <taxon>Suina</taxon>
        <taxon>Suidae</taxon>
        <taxon>Sus</taxon>
    </lineage>
</organism>
<evidence type="ECO:0000313" key="2">
    <source>
        <dbReference type="EMBL" id="HDA03911.1"/>
    </source>
</evidence>
<dbReference type="EMBL" id="DQIR01048490">
    <property type="protein sequence ID" value="HDA03966.1"/>
    <property type="molecule type" value="Transcribed_RNA"/>
</dbReference>
<feature type="region of interest" description="Disordered" evidence="1">
    <location>
        <begin position="153"/>
        <end position="173"/>
    </location>
</feature>
<evidence type="ECO:0000256" key="1">
    <source>
        <dbReference type="SAM" id="MobiDB-lite"/>
    </source>
</evidence>
<feature type="compositionally biased region" description="Basic residues" evidence="1">
    <location>
        <begin position="1"/>
        <end position="10"/>
    </location>
</feature>
<feature type="region of interest" description="Disordered" evidence="1">
    <location>
        <begin position="1"/>
        <end position="62"/>
    </location>
</feature>
<protein>
    <submittedName>
        <fullName evidence="2">Tetraspanin-15 isoform X1</fullName>
    </submittedName>
</protein>
<sequence length="409" mass="43429">MTKLPSKGHKQQGEGTIRSETGPEPSAELPLPRGPKPGEGTPCSPPPISTGGTGSQGDLGALSEYSQGFSQCRTWREGLRSCPAPTTWPEPSCPSVTVLLEPLPQATALIGVAHAAACTCCLRTGLDARPQEPVGDRVLHDDVLHAGDVQECQQHPQELGQQDAQQEPGHDGVVVHEPDEHGVGAAPHVDDVLHAEALLVNSFVATHGVDNFCRVSEAAGVGHPAGQGSRGAAVVVLVFAPVSVVFPATALKLLLNKVHDVFEVQVIIIVLDASSNVVIQKVDGLVPEDQGHHATNELDYEAETKDVHKRLEKAQVVSEGSQHADEGHNEHDDAQEDEDDGWGQKGTFQGFVFLPLDLCIDAHGQDQAPNQLGICVLIRTRCSQKAKTVSVVVIHQWAGLTVVVSWAAR</sequence>
<dbReference type="AlphaFoldDB" id="A0A480FVF8"/>
<name>A0A480FVF8_PIG</name>
<feature type="region of interest" description="Disordered" evidence="1">
    <location>
        <begin position="315"/>
        <end position="341"/>
    </location>
</feature>
<accession>A0A480FVF8</accession>